<organism evidence="3 4">
    <name type="scientific">Streptomyces similanensis</name>
    <dbReference type="NCBI Taxonomy" id="1274988"/>
    <lineage>
        <taxon>Bacteria</taxon>
        <taxon>Bacillati</taxon>
        <taxon>Actinomycetota</taxon>
        <taxon>Actinomycetes</taxon>
        <taxon>Kitasatosporales</taxon>
        <taxon>Streptomycetaceae</taxon>
        <taxon>Streptomyces</taxon>
    </lineage>
</organism>
<feature type="transmembrane region" description="Helical" evidence="2">
    <location>
        <begin position="195"/>
        <end position="217"/>
    </location>
</feature>
<proteinExistence type="predicted"/>
<reference evidence="4" key="1">
    <citation type="journal article" date="2019" name="Int. J. Syst. Evol. Microbiol.">
        <title>The Global Catalogue of Microorganisms (GCM) 10K type strain sequencing project: providing services to taxonomists for standard genome sequencing and annotation.</title>
        <authorList>
            <consortium name="The Broad Institute Genomics Platform"/>
            <consortium name="The Broad Institute Genome Sequencing Center for Infectious Disease"/>
            <person name="Wu L."/>
            <person name="Ma J."/>
        </authorList>
    </citation>
    <scope>NUCLEOTIDE SEQUENCE [LARGE SCALE GENOMIC DNA]</scope>
    <source>
        <strain evidence="4">JCM 18410</strain>
    </source>
</reference>
<keyword evidence="2" id="KW-0812">Transmembrane</keyword>
<name>A0ABP9LEB7_9ACTN</name>
<sequence>MSHAHAHRRPASFRQEVKDAVTPRASLLVLGVVALQLLFIASYVGALHRPKPADVPFGVAAPGAAAERTADRLRRLPGSPLDPRTVADEAAARRRILHRDIDGALVVDPSGTADTLLVASGGGTVLATTLEKIVGEAEKAQRRTVRTVDVAPASAGDFDGLSSFYLVVGWSVGGYLCASILAVSAGARPADPRRAAIRLAAMALVAIAGGAGGALIVGPALNALPGGVLPLWGLGALVTFAVGAATLALQGVFGVVGIGLAILLVVIAGNPSAGGAFPLPLLPPFWKAIGPALPPGAGTWAARSIAYFRSNALTDALLVLAAWAVAGVVVTLLASALHRKRPAPAPDAPRPAGATAGAHRYGGEGGEAPAAGASPASAGEGAAAPERGGARDSGGEETTPEGTAPEGGAARDSGNEETAPEGHEGGEAGEGDTFVDPVPGPGPIPEHGPERGPEPPVPRAGPDV</sequence>
<feature type="region of interest" description="Disordered" evidence="1">
    <location>
        <begin position="340"/>
        <end position="464"/>
    </location>
</feature>
<keyword evidence="2" id="KW-1133">Transmembrane helix</keyword>
<accession>A0ABP9LEB7</accession>
<feature type="compositionally biased region" description="Pro residues" evidence="1">
    <location>
        <begin position="454"/>
        <end position="464"/>
    </location>
</feature>
<evidence type="ECO:0000313" key="3">
    <source>
        <dbReference type="EMBL" id="GAA5076688.1"/>
    </source>
</evidence>
<keyword evidence="4" id="KW-1185">Reference proteome</keyword>
<dbReference type="EMBL" id="BAABKC010000117">
    <property type="protein sequence ID" value="GAA5076688.1"/>
    <property type="molecule type" value="Genomic_DNA"/>
</dbReference>
<feature type="compositionally biased region" description="Low complexity" evidence="1">
    <location>
        <begin position="396"/>
        <end position="410"/>
    </location>
</feature>
<dbReference type="Proteomes" id="UP001500124">
    <property type="component" value="Unassembled WGS sequence"/>
</dbReference>
<feature type="transmembrane region" description="Helical" evidence="2">
    <location>
        <begin position="229"/>
        <end position="249"/>
    </location>
</feature>
<feature type="compositionally biased region" description="Low complexity" evidence="1">
    <location>
        <begin position="367"/>
        <end position="387"/>
    </location>
</feature>
<gene>
    <name evidence="3" type="ORF">GCM10023336_67120</name>
</gene>
<feature type="transmembrane region" description="Helical" evidence="2">
    <location>
        <begin position="21"/>
        <end position="44"/>
    </location>
</feature>
<feature type="transmembrane region" description="Helical" evidence="2">
    <location>
        <begin position="316"/>
        <end position="337"/>
    </location>
</feature>
<evidence type="ECO:0000313" key="4">
    <source>
        <dbReference type="Proteomes" id="UP001500124"/>
    </source>
</evidence>
<keyword evidence="2" id="KW-0472">Membrane</keyword>
<feature type="transmembrane region" description="Helical" evidence="2">
    <location>
        <begin position="256"/>
        <end position="277"/>
    </location>
</feature>
<feature type="transmembrane region" description="Helical" evidence="2">
    <location>
        <begin position="164"/>
        <end position="183"/>
    </location>
</feature>
<evidence type="ECO:0008006" key="5">
    <source>
        <dbReference type="Google" id="ProtNLM"/>
    </source>
</evidence>
<evidence type="ECO:0000256" key="2">
    <source>
        <dbReference type="SAM" id="Phobius"/>
    </source>
</evidence>
<evidence type="ECO:0000256" key="1">
    <source>
        <dbReference type="SAM" id="MobiDB-lite"/>
    </source>
</evidence>
<comment type="caution">
    <text evidence="3">The sequence shown here is derived from an EMBL/GenBank/DDBJ whole genome shotgun (WGS) entry which is preliminary data.</text>
</comment>
<protein>
    <recommendedName>
        <fullName evidence="5">DUF3533 domain-containing protein</fullName>
    </recommendedName>
</protein>